<dbReference type="InterPro" id="IPR036318">
    <property type="entry name" value="FAD-bd_PCMH-like_sf"/>
</dbReference>
<dbReference type="PANTHER" id="PTHR13878">
    <property type="entry name" value="GULONOLACTONE OXIDASE"/>
    <property type="match status" value="1"/>
</dbReference>
<dbReference type="InterPro" id="IPR016169">
    <property type="entry name" value="FAD-bd_PCMH_sub2"/>
</dbReference>
<evidence type="ECO:0000259" key="5">
    <source>
        <dbReference type="PROSITE" id="PS51387"/>
    </source>
</evidence>
<dbReference type="InterPro" id="IPR016167">
    <property type="entry name" value="FAD-bd_PCMH_sub1"/>
</dbReference>
<gene>
    <name evidence="6" type="ORF">AKJ09_04037</name>
</gene>
<dbReference type="PANTHER" id="PTHR13878:SF53">
    <property type="entry name" value="CYTOKININ DEHYDROGENASE 6"/>
    <property type="match status" value="1"/>
</dbReference>
<reference evidence="6 7" key="1">
    <citation type="submission" date="2015-08" db="EMBL/GenBank/DDBJ databases">
        <authorList>
            <person name="Babu N.S."/>
            <person name="Beckwith C.J."/>
            <person name="Beseler K.G."/>
            <person name="Brison A."/>
            <person name="Carone J.V."/>
            <person name="Caskin T.P."/>
            <person name="Diamond M."/>
            <person name="Durham M.E."/>
            <person name="Foxe J.M."/>
            <person name="Go M."/>
            <person name="Henderson B.A."/>
            <person name="Jones I.B."/>
            <person name="McGettigan J.A."/>
            <person name="Micheletti S.J."/>
            <person name="Nasrallah M.E."/>
            <person name="Ortiz D."/>
            <person name="Piller C.R."/>
            <person name="Privatt S.R."/>
            <person name="Schneider S.L."/>
            <person name="Sharp S."/>
            <person name="Smith T.C."/>
            <person name="Stanton J.D."/>
            <person name="Ullery H.E."/>
            <person name="Wilson R.J."/>
            <person name="Serrano M.G."/>
            <person name="Buck G."/>
            <person name="Lee V."/>
            <person name="Wang Y."/>
            <person name="Carvalho R."/>
            <person name="Voegtly L."/>
            <person name="Shi R."/>
            <person name="Duckworth R."/>
            <person name="Johnson A."/>
            <person name="Loviza R."/>
            <person name="Walstead R."/>
            <person name="Shah Z."/>
            <person name="Kiflezghi M."/>
            <person name="Wade K."/>
            <person name="Ball S.L."/>
            <person name="Bradley K.W."/>
            <person name="Asai D.J."/>
            <person name="Bowman C.A."/>
            <person name="Russell D.A."/>
            <person name="Pope W.H."/>
            <person name="Jacobs-Sera D."/>
            <person name="Hendrix R.W."/>
            <person name="Hatfull G.F."/>
        </authorList>
    </citation>
    <scope>NUCLEOTIDE SEQUENCE [LARGE SCALE GENOMIC DNA]</scope>
    <source>
        <strain evidence="6 7">DSM 27648</strain>
    </source>
</reference>
<dbReference type="Gene3D" id="3.30.43.10">
    <property type="entry name" value="Uridine Diphospho-n-acetylenolpyruvylglucosamine Reductase, domain 2"/>
    <property type="match status" value="1"/>
</dbReference>
<evidence type="ECO:0000256" key="2">
    <source>
        <dbReference type="ARBA" id="ARBA00022630"/>
    </source>
</evidence>
<evidence type="ECO:0000256" key="3">
    <source>
        <dbReference type="ARBA" id="ARBA00022827"/>
    </source>
</evidence>
<feature type="domain" description="FAD-binding PCMH-type" evidence="5">
    <location>
        <begin position="37"/>
        <end position="209"/>
    </location>
</feature>
<dbReference type="KEGG" id="llu:AKJ09_04037"/>
<evidence type="ECO:0000313" key="7">
    <source>
        <dbReference type="Proteomes" id="UP000064967"/>
    </source>
</evidence>
<dbReference type="AlphaFoldDB" id="A0A0K1PV12"/>
<keyword evidence="7" id="KW-1185">Reference proteome</keyword>
<keyword evidence="4" id="KW-0560">Oxidoreductase</keyword>
<comment type="similarity">
    <text evidence="1">Belongs to the oxygen-dependent FAD-linked oxidoreductase family.</text>
</comment>
<dbReference type="GO" id="GO:0071949">
    <property type="term" value="F:FAD binding"/>
    <property type="evidence" value="ECO:0007669"/>
    <property type="project" value="InterPro"/>
</dbReference>
<dbReference type="Gene3D" id="3.40.462.10">
    <property type="entry name" value="FAD-linked oxidases, C-terminal domain"/>
    <property type="match status" value="1"/>
</dbReference>
<dbReference type="InterPro" id="IPR016170">
    <property type="entry name" value="Cytok_DH_C_sf"/>
</dbReference>
<keyword evidence="2" id="KW-0285">Flavoprotein</keyword>
<keyword evidence="3" id="KW-0274">FAD</keyword>
<accession>A0A0K1PV12</accession>
<dbReference type="RefSeq" id="WP_146648517.1">
    <property type="nucleotide sequence ID" value="NZ_CP012333.1"/>
</dbReference>
<name>A0A0K1PV12_9BACT</name>
<dbReference type="STRING" id="1391654.AKJ09_04037"/>
<evidence type="ECO:0000256" key="1">
    <source>
        <dbReference type="ARBA" id="ARBA00005466"/>
    </source>
</evidence>
<dbReference type="Gene3D" id="3.30.465.10">
    <property type="match status" value="1"/>
</dbReference>
<dbReference type="InterPro" id="IPR006094">
    <property type="entry name" value="Oxid_FAD_bind_N"/>
</dbReference>
<evidence type="ECO:0000256" key="4">
    <source>
        <dbReference type="ARBA" id="ARBA00023002"/>
    </source>
</evidence>
<sequence length="466" mass="50191">MSALHDLAVRAACDAGVSYYADALTRSAAERDFGGVMQGRCLLVAEPNSSAACEALIGALNHRGVPATIRGTGYGQGGQSVALDTVSISTRRIDQIGAVDPATQTITVGAGATLKRVLAALEGTGLAPPVLPLNLDMSIGGLLSVGGMGCTSHRQGLVASNVARVEVVTAGGELRTCDRERNADLFQAVLGGVGQCGVITQATLELCPVSPRMKAASFLYDDASLWLRDQLVASDVDPRLHIEGSCWVAARGMRATPNGPQPYTYWTYGLHLSGDVELMNSASVRNLIGSLGAIRRIDEHEADFFSFQKRMEPRFQGMVKTGAWNEAHPWVEALIPLDGAEALLQRMFDMLPAEVGDGHRFMMVDPQRVTENFMCPPGRRVGLLGIFPVAFARSSLDGVIRALDRITGLTLEAKGRRYVSGWLGSDPAGYLRAHFGERYGQWLEMRRRYDPQGIFRSSLFPNGNRA</sequence>
<dbReference type="Pfam" id="PF01565">
    <property type="entry name" value="FAD_binding_4"/>
    <property type="match status" value="1"/>
</dbReference>
<dbReference type="PROSITE" id="PS51387">
    <property type="entry name" value="FAD_PCMH"/>
    <property type="match status" value="1"/>
</dbReference>
<proteinExistence type="inferred from homology"/>
<dbReference type="OrthoDB" id="9775082at2"/>
<protein>
    <submittedName>
        <fullName evidence="6">Putative oxidoreductase</fullName>
    </submittedName>
</protein>
<dbReference type="InterPro" id="IPR016166">
    <property type="entry name" value="FAD-bd_PCMH"/>
</dbReference>
<organism evidence="6 7">
    <name type="scientific">Labilithrix luteola</name>
    <dbReference type="NCBI Taxonomy" id="1391654"/>
    <lineage>
        <taxon>Bacteria</taxon>
        <taxon>Pseudomonadati</taxon>
        <taxon>Myxococcota</taxon>
        <taxon>Polyangia</taxon>
        <taxon>Polyangiales</taxon>
        <taxon>Labilitrichaceae</taxon>
        <taxon>Labilithrix</taxon>
    </lineage>
</organism>
<dbReference type="GO" id="GO:0016491">
    <property type="term" value="F:oxidoreductase activity"/>
    <property type="evidence" value="ECO:0007669"/>
    <property type="project" value="UniProtKB-KW"/>
</dbReference>
<dbReference type="InterPro" id="IPR016164">
    <property type="entry name" value="FAD-linked_Oxase-like_C"/>
</dbReference>
<evidence type="ECO:0000313" key="6">
    <source>
        <dbReference type="EMBL" id="AKU97373.1"/>
    </source>
</evidence>
<dbReference type="EMBL" id="CP012333">
    <property type="protein sequence ID" value="AKU97373.1"/>
    <property type="molecule type" value="Genomic_DNA"/>
</dbReference>
<dbReference type="Proteomes" id="UP000064967">
    <property type="component" value="Chromosome"/>
</dbReference>
<dbReference type="SUPFAM" id="SSF55103">
    <property type="entry name" value="FAD-linked oxidases, C-terminal domain"/>
    <property type="match status" value="1"/>
</dbReference>
<dbReference type="SUPFAM" id="SSF56176">
    <property type="entry name" value="FAD-binding/transporter-associated domain-like"/>
    <property type="match status" value="1"/>
</dbReference>
<dbReference type="InterPro" id="IPR050432">
    <property type="entry name" value="FAD-linked_Oxidoreductases_BP"/>
</dbReference>